<gene>
    <name evidence="1" type="ORF">KSF_100090</name>
</gene>
<name>A0A8J3J1M6_9CHLR</name>
<accession>A0A8J3J1M6</accession>
<reference evidence="1" key="1">
    <citation type="submission" date="2020-10" db="EMBL/GenBank/DDBJ databases">
        <title>Taxonomic study of unclassified bacteria belonging to the class Ktedonobacteria.</title>
        <authorList>
            <person name="Yabe S."/>
            <person name="Wang C.M."/>
            <person name="Zheng Y."/>
            <person name="Sakai Y."/>
            <person name="Cavaletti L."/>
            <person name="Monciardini P."/>
            <person name="Donadio S."/>
        </authorList>
    </citation>
    <scope>NUCLEOTIDE SEQUENCE</scope>
    <source>
        <strain evidence="1">ID150040</strain>
    </source>
</reference>
<organism evidence="1 2">
    <name type="scientific">Reticulibacter mediterranei</name>
    <dbReference type="NCBI Taxonomy" id="2778369"/>
    <lineage>
        <taxon>Bacteria</taxon>
        <taxon>Bacillati</taxon>
        <taxon>Chloroflexota</taxon>
        <taxon>Ktedonobacteria</taxon>
        <taxon>Ktedonobacterales</taxon>
        <taxon>Reticulibacteraceae</taxon>
        <taxon>Reticulibacter</taxon>
    </lineage>
</organism>
<dbReference type="EMBL" id="BNJK01000002">
    <property type="protein sequence ID" value="GHO99961.1"/>
    <property type="molecule type" value="Genomic_DNA"/>
</dbReference>
<comment type="caution">
    <text evidence="1">The sequence shown here is derived from an EMBL/GenBank/DDBJ whole genome shotgun (WGS) entry which is preliminary data.</text>
</comment>
<sequence>MAQVKRKGLHDGVMTEFTVFTKVKPGHEKAVRETIVQASQSPRRREAVQEIGTLHEARFVLFDNDTQLMFCSSFDGTWDKYIDDFANTYIADLFDATFSHCEGYPGIKDPGIKDWFMTNAQEAVNYICAYPDATVKEIWKALDVEKAYQKVLDNPDAGQALQAPALKPLLEQAST</sequence>
<evidence type="ECO:0000313" key="2">
    <source>
        <dbReference type="Proteomes" id="UP000597444"/>
    </source>
</evidence>
<dbReference type="AlphaFoldDB" id="A0A8J3J1M6"/>
<dbReference type="RefSeq" id="WP_220210570.1">
    <property type="nucleotide sequence ID" value="NZ_BNJK01000002.1"/>
</dbReference>
<dbReference type="Proteomes" id="UP000597444">
    <property type="component" value="Unassembled WGS sequence"/>
</dbReference>
<protein>
    <submittedName>
        <fullName evidence="1">Uncharacterized protein</fullName>
    </submittedName>
</protein>
<proteinExistence type="predicted"/>
<keyword evidence="2" id="KW-1185">Reference proteome</keyword>
<evidence type="ECO:0000313" key="1">
    <source>
        <dbReference type="EMBL" id="GHO99961.1"/>
    </source>
</evidence>